<organism evidence="1 2">
    <name type="scientific">Trichocoleus desertorum GB2-A4</name>
    <dbReference type="NCBI Taxonomy" id="2933944"/>
    <lineage>
        <taxon>Bacteria</taxon>
        <taxon>Bacillati</taxon>
        <taxon>Cyanobacteriota</taxon>
        <taxon>Cyanophyceae</taxon>
        <taxon>Leptolyngbyales</taxon>
        <taxon>Trichocoleusaceae</taxon>
        <taxon>Trichocoleus</taxon>
    </lineage>
</organism>
<dbReference type="Proteomes" id="UP001464891">
    <property type="component" value="Unassembled WGS sequence"/>
</dbReference>
<dbReference type="GO" id="GO:0005524">
    <property type="term" value="F:ATP binding"/>
    <property type="evidence" value="ECO:0007669"/>
    <property type="project" value="UniProtKB-KW"/>
</dbReference>
<accession>A0ABV0JDR5</accession>
<dbReference type="PROSITE" id="PS00675">
    <property type="entry name" value="SIGMA54_INTERACT_1"/>
    <property type="match status" value="1"/>
</dbReference>
<comment type="caution">
    <text evidence="1">The sequence shown here is derived from an EMBL/GenBank/DDBJ whole genome shotgun (WGS) entry which is preliminary data.</text>
</comment>
<sequence length="669" mass="76303">MTSIDEIIKREVNPFDLVNLKPGNFWGEQQDAAQTVDSIHQEAITEIEALVDLVAKDHVSRTVLLAGDSGSGKSYLLGRLKRTLNPKAFFAYIGPWADSDHIWRHILRYTVDSLMHNPEGQQDSQLLLWLKSLSAFTKRNLKQRVLNDSVWKLLQSDRKKFIKHLKNTYKSAGIYSPDIFFGILHDLTNPELYDSACEWLRGDDLSEESMQALKVRNCIDTEDAAKNILANFGRISTETQPIVICFDNLETCLFNQNGILNPQPLFNVNTTIHNDYLRNFVIIISVVTDIWKRSSVRIQQADKARLETTIQLKRINLEQAEALWTYRLGSLHHQAKPKPESRIYPLTKQLLEQSFPGTKTDPRNVLILGRQEYRKHKDSIGENLPDPDPEPDSQSEFQLLWQQEYQKTEQKITKIALLSAPELVRMLQEACIALGVKEARPKLLGGKYASYSLSYKHPQEKKQVGIIWTEDSNMTSFYTVMNACQTLVNKRTDHALYLIRAASVGTPKLVGQRIYQQIFTGNPHQHLKPNLPSVHTLATYYSFVNSALAGELVVAGTTTTLEQLQTLVRESKVLEGCALLKELKIMPEGSKPPLAPIKKYLLNLIKNQHFIGRKVLVDNTHGQFSDTDISHIGQLIEQFYRDNIIQIINPHEELDNQLVCWIPEKNIPV</sequence>
<keyword evidence="2" id="KW-1185">Reference proteome</keyword>
<dbReference type="EMBL" id="JAMPKM010000017">
    <property type="protein sequence ID" value="MEP0819925.1"/>
    <property type="molecule type" value="Genomic_DNA"/>
</dbReference>
<evidence type="ECO:0000313" key="1">
    <source>
        <dbReference type="EMBL" id="MEP0819925.1"/>
    </source>
</evidence>
<dbReference type="Gene3D" id="3.40.50.300">
    <property type="entry name" value="P-loop containing nucleotide triphosphate hydrolases"/>
    <property type="match status" value="1"/>
</dbReference>
<dbReference type="InterPro" id="IPR025662">
    <property type="entry name" value="Sigma_54_int_dom_ATP-bd_1"/>
</dbReference>
<evidence type="ECO:0000313" key="2">
    <source>
        <dbReference type="Proteomes" id="UP001464891"/>
    </source>
</evidence>
<keyword evidence="1" id="KW-0547">Nucleotide-binding</keyword>
<reference evidence="1 2" key="1">
    <citation type="submission" date="2022-04" db="EMBL/GenBank/DDBJ databases">
        <title>Positive selection, recombination, and allopatry shape intraspecific diversity of widespread and dominant cyanobacteria.</title>
        <authorList>
            <person name="Wei J."/>
            <person name="Shu W."/>
            <person name="Hu C."/>
        </authorList>
    </citation>
    <scope>NUCLEOTIDE SEQUENCE [LARGE SCALE GENOMIC DNA]</scope>
    <source>
        <strain evidence="1 2">GB2-A4</strain>
    </source>
</reference>
<proteinExistence type="predicted"/>
<name>A0ABV0JDR5_9CYAN</name>
<dbReference type="InterPro" id="IPR027417">
    <property type="entry name" value="P-loop_NTPase"/>
</dbReference>
<protein>
    <submittedName>
        <fullName evidence="1">ATP-binding protein</fullName>
    </submittedName>
</protein>
<dbReference type="SUPFAM" id="SSF52540">
    <property type="entry name" value="P-loop containing nucleoside triphosphate hydrolases"/>
    <property type="match status" value="1"/>
</dbReference>
<keyword evidence="1" id="KW-0067">ATP-binding</keyword>
<dbReference type="RefSeq" id="WP_190432956.1">
    <property type="nucleotide sequence ID" value="NZ_JAMPKM010000017.1"/>
</dbReference>
<gene>
    <name evidence="1" type="ORF">NC998_22740</name>
</gene>